<dbReference type="RefSeq" id="WP_380055971.1">
    <property type="nucleotide sequence ID" value="NZ_JBHSWB010000001.1"/>
</dbReference>
<comment type="caution">
    <text evidence="3">The sequence shown here is derived from an EMBL/GenBank/DDBJ whole genome shotgun (WGS) entry which is preliminary data.</text>
</comment>
<evidence type="ECO:0000256" key="1">
    <source>
        <dbReference type="SAM" id="MobiDB-lite"/>
    </source>
</evidence>
<dbReference type="Pfam" id="PF00583">
    <property type="entry name" value="Acetyltransf_1"/>
    <property type="match status" value="1"/>
</dbReference>
<name>A0ABW1ZK68_9DEIO</name>
<dbReference type="PROSITE" id="PS51186">
    <property type="entry name" value="GNAT"/>
    <property type="match status" value="1"/>
</dbReference>
<evidence type="ECO:0000313" key="4">
    <source>
        <dbReference type="Proteomes" id="UP001596317"/>
    </source>
</evidence>
<organism evidence="3 4">
    <name type="scientific">Deinococcus multiflagellatus</name>
    <dbReference type="NCBI Taxonomy" id="1656887"/>
    <lineage>
        <taxon>Bacteria</taxon>
        <taxon>Thermotogati</taxon>
        <taxon>Deinococcota</taxon>
        <taxon>Deinococci</taxon>
        <taxon>Deinococcales</taxon>
        <taxon>Deinococcaceae</taxon>
        <taxon>Deinococcus</taxon>
    </lineage>
</organism>
<dbReference type="InterPro" id="IPR016181">
    <property type="entry name" value="Acyl_CoA_acyltransferase"/>
</dbReference>
<feature type="domain" description="N-acetyltransferase" evidence="2">
    <location>
        <begin position="1"/>
        <end position="152"/>
    </location>
</feature>
<proteinExistence type="predicted"/>
<keyword evidence="4" id="KW-1185">Reference proteome</keyword>
<protein>
    <submittedName>
        <fullName evidence="3">GNAT family N-acetyltransferase</fullName>
        <ecNumber evidence="3">2.3.-.-</ecNumber>
    </submittedName>
</protein>
<dbReference type="GO" id="GO:0016746">
    <property type="term" value="F:acyltransferase activity"/>
    <property type="evidence" value="ECO:0007669"/>
    <property type="project" value="UniProtKB-KW"/>
</dbReference>
<keyword evidence="3" id="KW-0012">Acyltransferase</keyword>
<evidence type="ECO:0000313" key="3">
    <source>
        <dbReference type="EMBL" id="MFC6660782.1"/>
    </source>
</evidence>
<reference evidence="4" key="1">
    <citation type="journal article" date="2019" name="Int. J. Syst. Evol. Microbiol.">
        <title>The Global Catalogue of Microorganisms (GCM) 10K type strain sequencing project: providing services to taxonomists for standard genome sequencing and annotation.</title>
        <authorList>
            <consortium name="The Broad Institute Genomics Platform"/>
            <consortium name="The Broad Institute Genome Sequencing Center for Infectious Disease"/>
            <person name="Wu L."/>
            <person name="Ma J."/>
        </authorList>
    </citation>
    <scope>NUCLEOTIDE SEQUENCE [LARGE SCALE GENOMIC DNA]</scope>
    <source>
        <strain evidence="4">CCUG 63830</strain>
    </source>
</reference>
<evidence type="ECO:0000259" key="2">
    <source>
        <dbReference type="PROSITE" id="PS51186"/>
    </source>
</evidence>
<feature type="region of interest" description="Disordered" evidence="1">
    <location>
        <begin position="151"/>
        <end position="184"/>
    </location>
</feature>
<dbReference type="Gene3D" id="3.40.630.30">
    <property type="match status" value="1"/>
</dbReference>
<sequence length="184" mass="20535">MNVTPLALHHAPLLHQLYAASPGYFELLSTRLPTLSEVQRDVEVALLDPRRSLELLLDESGEVIGSLDCKRDFPEVGDLTINLLLIREDRQSQGWGRRAVRHLEGRVPPGTTRILASVLGDNPRGARFWERLGFTFTLDARPVMTWYARPVGTRPHARSGGPAARQPRLALKTAPPRSRLHSKG</sequence>
<dbReference type="SUPFAM" id="SSF55729">
    <property type="entry name" value="Acyl-CoA N-acyltransferases (Nat)"/>
    <property type="match status" value="1"/>
</dbReference>
<dbReference type="Proteomes" id="UP001596317">
    <property type="component" value="Unassembled WGS sequence"/>
</dbReference>
<dbReference type="EMBL" id="JBHSWB010000001">
    <property type="protein sequence ID" value="MFC6660782.1"/>
    <property type="molecule type" value="Genomic_DNA"/>
</dbReference>
<accession>A0ABW1ZK68</accession>
<dbReference type="EC" id="2.3.-.-" evidence="3"/>
<gene>
    <name evidence="3" type="ORF">ACFP90_10800</name>
</gene>
<dbReference type="InterPro" id="IPR000182">
    <property type="entry name" value="GNAT_dom"/>
</dbReference>
<keyword evidence="3" id="KW-0808">Transferase</keyword>
<dbReference type="CDD" id="cd04301">
    <property type="entry name" value="NAT_SF"/>
    <property type="match status" value="1"/>
</dbReference>